<evidence type="ECO:0000256" key="11">
    <source>
        <dbReference type="ARBA" id="ARBA00022927"/>
    </source>
</evidence>
<gene>
    <name evidence="15 26" type="primary">secA</name>
    <name evidence="21" type="ORF">ABRY90_07325</name>
    <name evidence="26" type="ORF">ABRY95_08540</name>
    <name evidence="24" type="ORF">ABRY98_13120</name>
    <name evidence="27" type="ORF">ABRZ05_00025</name>
    <name evidence="22" type="ORF">ABRZ06_01715</name>
    <name evidence="23" type="ORF">ABRZ10_01480</name>
    <name evidence="28" type="ORF">ABRZ11_13665</name>
    <name evidence="25" type="ORF">ABRZ12_05775</name>
</gene>
<feature type="domain" description="Helicase C-terminal" evidence="19">
    <location>
        <begin position="437"/>
        <end position="633"/>
    </location>
</feature>
<evidence type="ECO:0000256" key="5">
    <source>
        <dbReference type="ARBA" id="ARBA00022490"/>
    </source>
</evidence>
<keyword evidence="7" id="KW-0479">Metal-binding</keyword>
<dbReference type="GO" id="GO:0065002">
    <property type="term" value="P:intracellular protein transmembrane transport"/>
    <property type="evidence" value="ECO:0007669"/>
    <property type="project" value="UniProtKB-UniRule"/>
</dbReference>
<comment type="similarity">
    <text evidence="2 15 16">Belongs to the SecA family.</text>
</comment>
<evidence type="ECO:0000256" key="17">
    <source>
        <dbReference type="SAM" id="MobiDB-lite"/>
    </source>
</evidence>
<dbReference type="CDD" id="cd17928">
    <property type="entry name" value="DEXDc_SecA"/>
    <property type="match status" value="1"/>
</dbReference>
<dbReference type="SMART" id="SM00957">
    <property type="entry name" value="SecA_DEAD"/>
    <property type="match status" value="1"/>
</dbReference>
<dbReference type="Gene3D" id="1.10.3060.10">
    <property type="entry name" value="Helical scaffold and wing domains of SecA"/>
    <property type="match status" value="1"/>
</dbReference>
<keyword evidence="8 15" id="KW-0547">Nucleotide-binding</keyword>
<keyword evidence="13 15" id="KW-0811">Translocation</keyword>
<dbReference type="SUPFAM" id="SSF81886">
    <property type="entry name" value="Helical scaffold and wing domains of SecA"/>
    <property type="match status" value="1"/>
</dbReference>
<dbReference type="Gene3D" id="3.40.50.300">
    <property type="entry name" value="P-loop containing nucleotide triphosphate hydrolases"/>
    <property type="match status" value="2"/>
</dbReference>
<reference evidence="26" key="1">
    <citation type="submission" date="2024-05" db="EMBL/GenBank/DDBJ databases">
        <authorList>
            <person name="Luo Y.-C."/>
            <person name="Nicholds J."/>
            <person name="Mortimer T."/>
            <person name="Maboni G."/>
        </authorList>
    </citation>
    <scope>NUCLEOTIDE SEQUENCE</scope>
    <source>
        <strain evidence="27">124370</strain>
        <strain evidence="28">124566</strain>
        <strain evidence="26">124953</strain>
        <strain evidence="25">130308</strain>
        <strain evidence="24">130416</strain>
        <strain evidence="23">143769</strain>
        <strain evidence="22">143936</strain>
        <strain evidence="21">148131</strain>
    </source>
</reference>
<dbReference type="EMBL" id="CP158271">
    <property type="protein sequence ID" value="XDJ92459.1"/>
    <property type="molecule type" value="Genomic_DNA"/>
</dbReference>
<dbReference type="InterPro" id="IPR001650">
    <property type="entry name" value="Helicase_C-like"/>
</dbReference>
<dbReference type="EMBL" id="CP158270">
    <property type="protein sequence ID" value="XDJ91795.1"/>
    <property type="molecule type" value="Genomic_DNA"/>
</dbReference>
<name>A0AB39GN81_9BURK</name>
<dbReference type="PRINTS" id="PR00906">
    <property type="entry name" value="SECA"/>
</dbReference>
<dbReference type="PANTHER" id="PTHR30612:SF0">
    <property type="entry name" value="CHLOROPLAST PROTEIN-TRANSPORTING ATPASE"/>
    <property type="match status" value="1"/>
</dbReference>
<evidence type="ECO:0000256" key="2">
    <source>
        <dbReference type="ARBA" id="ARBA00007650"/>
    </source>
</evidence>
<evidence type="ECO:0000256" key="3">
    <source>
        <dbReference type="ARBA" id="ARBA00022448"/>
    </source>
</evidence>
<keyword evidence="10 15" id="KW-0067">ATP-binding</keyword>
<comment type="subunit">
    <text evidence="15">Monomer and homodimer. Part of the essential Sec protein translocation apparatus which comprises SecA, SecYEG and auxiliary proteins SecDF-YajC and YidC.</text>
</comment>
<dbReference type="EMBL" id="CP158272">
    <property type="protein sequence ID" value="XDJ98813.1"/>
    <property type="molecule type" value="Genomic_DNA"/>
</dbReference>
<evidence type="ECO:0000256" key="15">
    <source>
        <dbReference type="HAMAP-Rule" id="MF_01382"/>
    </source>
</evidence>
<dbReference type="InterPro" id="IPR011116">
    <property type="entry name" value="SecA_Wing/Scaffold"/>
</dbReference>
<sequence>MVSLLKKIIGSRNDRLLKQYRKQVAQINALEPSMQALSDDALQAKTDEFRQRLADGKSVNSLLPEAFAVVREASRRVFGMRHFDVQMLGAIALHNGKIAEMRTGEGKTLMATLAVYLNALEGRGVHVVTVNDYLARRDAEWMGRLYGFLGMTVGVVVPQQDNEEKRAAYRTDITYGTNNEYGFDYLRDNMEFRPEDRRQRSLAYAIVDEVDSILIDEARTPLIISGQAEDNTELYVRMNAVPPLLTRMAEEPKPHEPEPEGDFWVDEKAQQVHLSEAGQIKAEQIMARQGILPEGESLYDPRHISLMHHLLVALRAHNLFHRDQQYVVQDGEVVIVDEFTGRLMAGRRWSDGLHQAVEAKEGVRIQNENQTLASITFQNYFRMYDKLAGMTGTADTEAYEFQEIYGLETVIIPTNRPMARQDQNDQVFKTDAEKYRAILADIIDCHKRGQPVLVGTTSIENSELLSNALKKEGLPHEVLNAKQHAREAEIVAEAGKPGHITIATNMAGRGTDIVLGGSVEKQIDLVRADPDLSPEDKEARIATIRAEWAPANEAVKQAGGLRIIGTERHESRRIDNQLRGRAGRQGDPGSSRFYLSLDDSLMRIFAGDRVRAIMERLRLPEGEPIEARMVSRSIESAQRKVEGRNFDIRKQLLEYDDVANDQRKVLYAQRNEVLEAESVADTITNLRDAELTAVFRRYVPEETMEEQWDVPGLQSSLESDWGIALPLAEMLEKEPNLTDDDLLERVLAEAKRLYDEKIALVSEAGWRPFERSVLLQALDTNWRTHLASLDHLRQGIHLRGYAQVDPKQAYKREAFTLFSDMLDRVRNETIRVLMTVRVQSREQVEVEEPASPALENVRYHHADYDAALRGEDPGLDQPPAEPGRKAATPAGAVPRVGRNDPCPCGSGKKYKHCHGQLK</sequence>
<dbReference type="SUPFAM" id="SSF52540">
    <property type="entry name" value="P-loop containing nucleoside triphosphate hydrolases"/>
    <property type="match status" value="2"/>
</dbReference>
<keyword evidence="9" id="KW-0862">Zinc</keyword>
<keyword evidence="3 15" id="KW-0813">Transport</keyword>
<dbReference type="InterPro" id="IPR014001">
    <property type="entry name" value="Helicase_ATP-bd"/>
</dbReference>
<evidence type="ECO:0000256" key="4">
    <source>
        <dbReference type="ARBA" id="ARBA00022475"/>
    </source>
</evidence>
<dbReference type="Pfam" id="PF07516">
    <property type="entry name" value="SecA_SW"/>
    <property type="match status" value="1"/>
</dbReference>
<comment type="subcellular location">
    <subcellularLocation>
        <location evidence="15">Cell membrane</location>
        <topology evidence="15">Peripheral membrane protein</topology>
        <orientation evidence="15">Cytoplasmic side</orientation>
    </subcellularLocation>
    <subcellularLocation>
        <location evidence="15">Cytoplasm</location>
    </subcellularLocation>
    <text evidence="15">Distribution is 50-50.</text>
</comment>
<evidence type="ECO:0000259" key="19">
    <source>
        <dbReference type="PROSITE" id="PS51194"/>
    </source>
</evidence>
<dbReference type="GO" id="GO:0005829">
    <property type="term" value="C:cytosol"/>
    <property type="evidence" value="ECO:0007669"/>
    <property type="project" value="TreeGrafter"/>
</dbReference>
<keyword evidence="11 15" id="KW-0653">Protein transport</keyword>
<dbReference type="GO" id="GO:0008564">
    <property type="term" value="F:protein-exporting ATPase activity"/>
    <property type="evidence" value="ECO:0007669"/>
    <property type="project" value="UniProtKB-EC"/>
</dbReference>
<dbReference type="GO" id="GO:0005886">
    <property type="term" value="C:plasma membrane"/>
    <property type="evidence" value="ECO:0007669"/>
    <property type="project" value="UniProtKB-SubCell"/>
</dbReference>
<keyword evidence="4 15" id="KW-1003">Cell membrane</keyword>
<evidence type="ECO:0000313" key="26">
    <source>
        <dbReference type="EMBL" id="XDJ92459.1"/>
    </source>
</evidence>
<dbReference type="GO" id="GO:0006605">
    <property type="term" value="P:protein targeting"/>
    <property type="evidence" value="ECO:0007669"/>
    <property type="project" value="UniProtKB-UniRule"/>
</dbReference>
<evidence type="ECO:0000259" key="20">
    <source>
        <dbReference type="PROSITE" id="PS51196"/>
    </source>
</evidence>
<feature type="compositionally biased region" description="Basic residues" evidence="17">
    <location>
        <begin position="908"/>
        <end position="918"/>
    </location>
</feature>
<comment type="cofactor">
    <cofactor evidence="1">
        <name>Zn(2+)</name>
        <dbReference type="ChEBI" id="CHEBI:29105"/>
    </cofactor>
</comment>
<evidence type="ECO:0000256" key="9">
    <source>
        <dbReference type="ARBA" id="ARBA00022833"/>
    </source>
</evidence>
<dbReference type="PROSITE" id="PS51194">
    <property type="entry name" value="HELICASE_CTER"/>
    <property type="match status" value="1"/>
</dbReference>
<dbReference type="Pfam" id="PF01043">
    <property type="entry name" value="SecA_PP_bind"/>
    <property type="match status" value="1"/>
</dbReference>
<proteinExistence type="inferred from homology"/>
<evidence type="ECO:0000256" key="6">
    <source>
        <dbReference type="ARBA" id="ARBA00022519"/>
    </source>
</evidence>
<keyword evidence="5 15" id="KW-0963">Cytoplasm</keyword>
<dbReference type="InterPro" id="IPR044722">
    <property type="entry name" value="SecA_SF2_C"/>
</dbReference>
<dbReference type="GO" id="GO:0031522">
    <property type="term" value="C:cell envelope Sec protein transport complex"/>
    <property type="evidence" value="ECO:0007669"/>
    <property type="project" value="UniProtKB-ARBA"/>
</dbReference>
<dbReference type="RefSeq" id="WP_368648300.1">
    <property type="nucleotide sequence ID" value="NZ_CP158258.1"/>
</dbReference>
<evidence type="ECO:0000313" key="21">
    <source>
        <dbReference type="EMBL" id="XDJ57116.1"/>
    </source>
</evidence>
<dbReference type="HAMAP" id="MF_01382">
    <property type="entry name" value="SecA"/>
    <property type="match status" value="1"/>
</dbReference>
<dbReference type="InterPro" id="IPR036266">
    <property type="entry name" value="SecA_Wing/Scaffold_sf"/>
</dbReference>
<dbReference type="FunFam" id="1.10.3060.10:FF:000003">
    <property type="entry name" value="Protein translocase subunit SecA"/>
    <property type="match status" value="1"/>
</dbReference>
<dbReference type="GO" id="GO:0043952">
    <property type="term" value="P:protein transport by the Sec complex"/>
    <property type="evidence" value="ECO:0007669"/>
    <property type="project" value="TreeGrafter"/>
</dbReference>
<dbReference type="InterPro" id="IPR020937">
    <property type="entry name" value="SecA_CS"/>
</dbReference>
<feature type="binding site" evidence="15">
    <location>
        <position position="512"/>
    </location>
    <ligand>
        <name>ATP</name>
        <dbReference type="ChEBI" id="CHEBI:30616"/>
    </ligand>
</feature>
<dbReference type="PROSITE" id="PS51196">
    <property type="entry name" value="SECA_MOTOR_DEAD"/>
    <property type="match status" value="1"/>
</dbReference>
<feature type="domain" description="Helicase ATP-binding" evidence="18">
    <location>
        <begin position="88"/>
        <end position="246"/>
    </location>
</feature>
<dbReference type="GO" id="GO:0005524">
    <property type="term" value="F:ATP binding"/>
    <property type="evidence" value="ECO:0007669"/>
    <property type="project" value="UniProtKB-UniRule"/>
</dbReference>
<dbReference type="Gene3D" id="3.90.1440.10">
    <property type="entry name" value="SecA, preprotein cross-linking domain"/>
    <property type="match status" value="1"/>
</dbReference>
<protein>
    <recommendedName>
        <fullName evidence="15 16">Protein translocase subunit SecA</fullName>
        <ecNumber evidence="15">7.4.2.8</ecNumber>
    </recommendedName>
</protein>
<dbReference type="NCBIfam" id="NF009538">
    <property type="entry name" value="PRK12904.1"/>
    <property type="match status" value="1"/>
</dbReference>
<evidence type="ECO:0000256" key="16">
    <source>
        <dbReference type="RuleBase" id="RU003874"/>
    </source>
</evidence>
<dbReference type="GO" id="GO:0046872">
    <property type="term" value="F:metal ion binding"/>
    <property type="evidence" value="ECO:0007669"/>
    <property type="project" value="UniProtKB-KW"/>
</dbReference>
<evidence type="ECO:0000256" key="7">
    <source>
        <dbReference type="ARBA" id="ARBA00022723"/>
    </source>
</evidence>
<evidence type="ECO:0000256" key="8">
    <source>
        <dbReference type="ARBA" id="ARBA00022741"/>
    </source>
</evidence>
<dbReference type="CDD" id="cd18803">
    <property type="entry name" value="SF2_C_secA"/>
    <property type="match status" value="1"/>
</dbReference>
<evidence type="ECO:0000313" key="28">
    <source>
        <dbReference type="EMBL" id="XDJ98813.1"/>
    </source>
</evidence>
<dbReference type="AlphaFoldDB" id="A0AB39GN81"/>
<evidence type="ECO:0000313" key="24">
    <source>
        <dbReference type="EMBL" id="XDJ87851.1"/>
    </source>
</evidence>
<dbReference type="EMBL" id="CP158265">
    <property type="protein sequence ID" value="XDJ77517.1"/>
    <property type="molecule type" value="Genomic_DNA"/>
</dbReference>
<evidence type="ECO:0000256" key="13">
    <source>
        <dbReference type="ARBA" id="ARBA00023010"/>
    </source>
</evidence>
<dbReference type="EMBL" id="CP158273">
    <property type="protein sequence ID" value="XDJ96165.1"/>
    <property type="molecule type" value="Genomic_DNA"/>
</dbReference>
<evidence type="ECO:0000313" key="23">
    <source>
        <dbReference type="EMBL" id="XDJ77517.1"/>
    </source>
</evidence>
<comment type="catalytic activity">
    <reaction evidence="15">
        <text>ATP + H2O + cellular proteinSide 1 = ADP + phosphate + cellular proteinSide 2.</text>
        <dbReference type="EC" id="7.4.2.8"/>
    </reaction>
</comment>
<dbReference type="Pfam" id="PF07517">
    <property type="entry name" value="SecA_DEAD"/>
    <property type="match status" value="1"/>
</dbReference>
<dbReference type="InterPro" id="IPR004027">
    <property type="entry name" value="SEC_C_motif"/>
</dbReference>
<keyword evidence="6" id="KW-0997">Cell inner membrane</keyword>
<evidence type="ECO:0000313" key="27">
    <source>
        <dbReference type="EMBL" id="XDJ96165.1"/>
    </source>
</evidence>
<dbReference type="InterPro" id="IPR027417">
    <property type="entry name" value="P-loop_NTPase"/>
</dbReference>
<dbReference type="SMART" id="SM00958">
    <property type="entry name" value="SecA_PP_bind"/>
    <property type="match status" value="1"/>
</dbReference>
<dbReference type="Pfam" id="PF02810">
    <property type="entry name" value="SEC-C"/>
    <property type="match status" value="1"/>
</dbReference>
<dbReference type="InterPro" id="IPR011115">
    <property type="entry name" value="SecA_DEAD"/>
</dbReference>
<comment type="function">
    <text evidence="15">Part of the Sec protein translocase complex. Interacts with the SecYEG preprotein conducting channel. Has a central role in coupling the hydrolysis of ATP to the transfer of proteins into and across the cell membrane, serving both as a receptor for the preprotein-SecB complex and as an ATP-driven molecular motor driving the stepwise translocation of polypeptide chains across the membrane.</text>
</comment>
<evidence type="ECO:0000259" key="18">
    <source>
        <dbReference type="PROSITE" id="PS51192"/>
    </source>
</evidence>
<evidence type="ECO:0000256" key="14">
    <source>
        <dbReference type="ARBA" id="ARBA00023136"/>
    </source>
</evidence>
<dbReference type="Pfam" id="PF21090">
    <property type="entry name" value="P-loop_SecA"/>
    <property type="match status" value="1"/>
</dbReference>
<dbReference type="FunFam" id="3.90.1440.10:FF:000001">
    <property type="entry name" value="Preprotein translocase subunit SecA"/>
    <property type="match status" value="1"/>
</dbReference>
<dbReference type="PROSITE" id="PS01312">
    <property type="entry name" value="SECA"/>
    <property type="match status" value="1"/>
</dbReference>
<dbReference type="SUPFAM" id="SSF81767">
    <property type="entry name" value="Pre-protein crosslinking domain of SecA"/>
    <property type="match status" value="1"/>
</dbReference>
<dbReference type="InterPro" id="IPR014018">
    <property type="entry name" value="SecA_motor_DEAD"/>
</dbReference>
<keyword evidence="14 15" id="KW-0472">Membrane</keyword>
<dbReference type="InterPro" id="IPR036670">
    <property type="entry name" value="SecA_X-link_sf"/>
</dbReference>
<dbReference type="PROSITE" id="PS51192">
    <property type="entry name" value="HELICASE_ATP_BIND_1"/>
    <property type="match status" value="1"/>
</dbReference>
<dbReference type="PANTHER" id="PTHR30612">
    <property type="entry name" value="SECA INNER MEMBRANE COMPONENT OF SEC PROTEIN SECRETION SYSTEM"/>
    <property type="match status" value="1"/>
</dbReference>
<accession>A0AB39GN81</accession>
<feature type="binding site" evidence="15">
    <location>
        <position position="86"/>
    </location>
    <ligand>
        <name>ATP</name>
        <dbReference type="ChEBI" id="CHEBI:30616"/>
    </ligand>
</feature>
<dbReference type="EMBL" id="CP158263">
    <property type="protein sequence ID" value="XDJ72251.1"/>
    <property type="molecule type" value="Genomic_DNA"/>
</dbReference>
<dbReference type="GO" id="GO:0017038">
    <property type="term" value="P:protein import"/>
    <property type="evidence" value="ECO:0007669"/>
    <property type="project" value="InterPro"/>
</dbReference>
<dbReference type="NCBIfam" id="TIGR00963">
    <property type="entry name" value="secA"/>
    <property type="match status" value="1"/>
</dbReference>
<dbReference type="InterPro" id="IPR000185">
    <property type="entry name" value="SecA"/>
</dbReference>
<dbReference type="EC" id="7.4.2.8" evidence="15"/>
<evidence type="ECO:0000256" key="1">
    <source>
        <dbReference type="ARBA" id="ARBA00001947"/>
    </source>
</evidence>
<keyword evidence="12 15" id="KW-1278">Translocase</keyword>
<organism evidence="26">
    <name type="scientific">Castellaniella ginsengisoli</name>
    <dbReference type="NCBI Taxonomy" id="546114"/>
    <lineage>
        <taxon>Bacteria</taxon>
        <taxon>Pseudomonadati</taxon>
        <taxon>Pseudomonadota</taxon>
        <taxon>Betaproteobacteria</taxon>
        <taxon>Burkholderiales</taxon>
        <taxon>Alcaligenaceae</taxon>
        <taxon>Castellaniella</taxon>
    </lineage>
</organism>
<evidence type="ECO:0000313" key="25">
    <source>
        <dbReference type="EMBL" id="XDJ91795.1"/>
    </source>
</evidence>
<dbReference type="EMBL" id="CP158258">
    <property type="protein sequence ID" value="XDJ57116.1"/>
    <property type="molecule type" value="Genomic_DNA"/>
</dbReference>
<evidence type="ECO:0000256" key="12">
    <source>
        <dbReference type="ARBA" id="ARBA00022967"/>
    </source>
</evidence>
<dbReference type="InterPro" id="IPR011130">
    <property type="entry name" value="SecA_preprotein_X-link_dom"/>
</dbReference>
<feature type="binding site" evidence="15">
    <location>
        <begin position="104"/>
        <end position="108"/>
    </location>
    <ligand>
        <name>ATP</name>
        <dbReference type="ChEBI" id="CHEBI:30616"/>
    </ligand>
</feature>
<dbReference type="EMBL" id="CP158269">
    <property type="protein sequence ID" value="XDJ87851.1"/>
    <property type="molecule type" value="Genomic_DNA"/>
</dbReference>
<evidence type="ECO:0000256" key="10">
    <source>
        <dbReference type="ARBA" id="ARBA00022840"/>
    </source>
</evidence>
<feature type="region of interest" description="Disordered" evidence="17">
    <location>
        <begin position="868"/>
        <end position="918"/>
    </location>
</feature>
<feature type="domain" description="SecA family profile" evidence="20">
    <location>
        <begin position="2"/>
        <end position="626"/>
    </location>
</feature>
<dbReference type="FunFam" id="3.40.50.300:FF:000113">
    <property type="entry name" value="Preprotein translocase subunit SecA"/>
    <property type="match status" value="1"/>
</dbReference>
<evidence type="ECO:0000313" key="22">
    <source>
        <dbReference type="EMBL" id="XDJ72251.1"/>
    </source>
</evidence>